<keyword evidence="1" id="KW-0547">Nucleotide-binding</keyword>
<evidence type="ECO:0000256" key="1">
    <source>
        <dbReference type="ARBA" id="ARBA00022741"/>
    </source>
</evidence>
<reference evidence="5" key="1">
    <citation type="journal article" date="2020" name="mSystems">
        <title>Genome- and Community-Level Interaction Insights into Carbon Utilization and Element Cycling Functions of Hydrothermarchaeota in Hydrothermal Sediment.</title>
        <authorList>
            <person name="Zhou Z."/>
            <person name="Liu Y."/>
            <person name="Xu W."/>
            <person name="Pan J."/>
            <person name="Luo Z.H."/>
            <person name="Li M."/>
        </authorList>
    </citation>
    <scope>NUCLEOTIDE SEQUENCE [LARGE SCALE GENOMIC DNA]</scope>
    <source>
        <strain evidence="5">SpSt-609</strain>
    </source>
</reference>
<evidence type="ECO:0000313" key="5">
    <source>
        <dbReference type="EMBL" id="HGU40557.1"/>
    </source>
</evidence>
<dbReference type="InterPro" id="IPR045076">
    <property type="entry name" value="MutS"/>
</dbReference>
<organism evidence="5">
    <name type="scientific">Fervidobacterium thailandense</name>
    <dbReference type="NCBI Taxonomy" id="1008305"/>
    <lineage>
        <taxon>Bacteria</taxon>
        <taxon>Thermotogati</taxon>
        <taxon>Thermotogota</taxon>
        <taxon>Thermotogae</taxon>
        <taxon>Thermotogales</taxon>
        <taxon>Fervidobacteriaceae</taxon>
        <taxon>Fervidobacterium</taxon>
    </lineage>
</organism>
<dbReference type="InterPro" id="IPR000432">
    <property type="entry name" value="DNA_mismatch_repair_MutS_C"/>
</dbReference>
<proteinExistence type="predicted"/>
<evidence type="ECO:0000259" key="4">
    <source>
        <dbReference type="SMART" id="SM00534"/>
    </source>
</evidence>
<dbReference type="SMART" id="SM00534">
    <property type="entry name" value="MUTSac"/>
    <property type="match status" value="1"/>
</dbReference>
<accession>A0A7C4RWD5</accession>
<dbReference type="GO" id="GO:0140664">
    <property type="term" value="F:ATP-dependent DNA damage sensor activity"/>
    <property type="evidence" value="ECO:0007669"/>
    <property type="project" value="InterPro"/>
</dbReference>
<protein>
    <submittedName>
        <fullName evidence="5">DNA mismatch repair protein MutS</fullName>
    </submittedName>
</protein>
<name>A0A7C4RWD5_9BACT</name>
<dbReference type="PANTHER" id="PTHR11361:SF34">
    <property type="entry name" value="DNA MISMATCH REPAIR PROTEIN MSH1, MITOCHONDRIAL"/>
    <property type="match status" value="1"/>
</dbReference>
<dbReference type="SUPFAM" id="SSF52540">
    <property type="entry name" value="P-loop containing nucleoside triphosphate hydrolases"/>
    <property type="match status" value="1"/>
</dbReference>
<comment type="caution">
    <text evidence="5">The sequence shown here is derived from an EMBL/GenBank/DDBJ whole genome shotgun (WGS) entry which is preliminary data.</text>
</comment>
<keyword evidence="2" id="KW-0067">ATP-binding</keyword>
<dbReference type="GO" id="GO:0005524">
    <property type="term" value="F:ATP binding"/>
    <property type="evidence" value="ECO:0007669"/>
    <property type="project" value="UniProtKB-KW"/>
</dbReference>
<dbReference type="Gene3D" id="1.10.1420.10">
    <property type="match status" value="1"/>
</dbReference>
<dbReference type="GO" id="GO:0005829">
    <property type="term" value="C:cytosol"/>
    <property type="evidence" value="ECO:0007669"/>
    <property type="project" value="TreeGrafter"/>
</dbReference>
<gene>
    <name evidence="5" type="ORF">ENT77_05110</name>
</gene>
<evidence type="ECO:0000256" key="2">
    <source>
        <dbReference type="ARBA" id="ARBA00022840"/>
    </source>
</evidence>
<dbReference type="AlphaFoldDB" id="A0A7C4RWD5"/>
<dbReference type="GO" id="GO:0030983">
    <property type="term" value="F:mismatched DNA binding"/>
    <property type="evidence" value="ECO:0007669"/>
    <property type="project" value="InterPro"/>
</dbReference>
<dbReference type="EMBL" id="DSZY01000024">
    <property type="protein sequence ID" value="HGU40557.1"/>
    <property type="molecule type" value="Genomic_DNA"/>
</dbReference>
<sequence length="488" mass="56182">MIEELLEEILTKDYQKPIAKSWYLQPLKDVENVCYRQEIFEDLVNNQKLLESLRDFTEKMEDVRRILRMTKELGYEVNKKGWFLEAGFLYCSTIEKLSIFLRHVEINSSGLVNFRNYLNRYVSSVRYTALKSDCELVRNIIRDVKYVLILQPGQVTVKEYENEEEYANAIEKTFQKFKEEECIEKYRFNLQKATGMNHIEARIVEFLKTIQPKVFQLLDEFFEKHETFLDETLDSISRELTFYTSYLDFVNRLGASGLPFTIPKVSEKDKEELIINTFDPILAAKSGGHVVQNDVILKPGERIMVITGPNQGGKTTYARLHGLLHYLAGLGLPVPGSEAKLFLPDGIYTHFERQEKVESQKSKLEDDLIRLKTILGKATQNSLLVFNEIFSSTASYDATLLGKELIAKLSNLDCLVAWVTFIDELSNSENGKVVSLVALVSPEDPSIRTFKIERRKAEGKAHAFSIARKYGLTYEEIKRRLSNESPVA</sequence>
<evidence type="ECO:0000256" key="3">
    <source>
        <dbReference type="ARBA" id="ARBA00023125"/>
    </source>
</evidence>
<keyword evidence="3" id="KW-0238">DNA-binding</keyword>
<dbReference type="Pfam" id="PF00488">
    <property type="entry name" value="MutS_V"/>
    <property type="match status" value="1"/>
</dbReference>
<dbReference type="PANTHER" id="PTHR11361">
    <property type="entry name" value="DNA MISMATCH REPAIR PROTEIN MUTS FAMILY MEMBER"/>
    <property type="match status" value="1"/>
</dbReference>
<dbReference type="InterPro" id="IPR027417">
    <property type="entry name" value="P-loop_NTPase"/>
</dbReference>
<dbReference type="Gene3D" id="3.40.50.300">
    <property type="entry name" value="P-loop containing nucleotide triphosphate hydrolases"/>
    <property type="match status" value="1"/>
</dbReference>
<feature type="domain" description="DNA mismatch repair proteins mutS family" evidence="4">
    <location>
        <begin position="301"/>
        <end position="482"/>
    </location>
</feature>
<dbReference type="GO" id="GO:0006298">
    <property type="term" value="P:mismatch repair"/>
    <property type="evidence" value="ECO:0007669"/>
    <property type="project" value="InterPro"/>
</dbReference>